<dbReference type="AlphaFoldDB" id="A0A2M6XCJ1"/>
<accession>A0A2M6XCJ1</accession>
<dbReference type="Proteomes" id="UP000228996">
    <property type="component" value="Unassembled WGS sequence"/>
</dbReference>
<keyword evidence="1" id="KW-0812">Transmembrane</keyword>
<dbReference type="InterPro" id="IPR048846">
    <property type="entry name" value="PaaX-like_central"/>
</dbReference>
<keyword evidence="1" id="KW-0472">Membrane</keyword>
<sequence length="214" mass="25795">MEERKINFENIDWERAEKIFGQESRTILEQLKGQTQRYPYVKEILCLLAVGTFISGTLVFPGLPIALAPLVKEFDKYQGGRLGQTVKRLKKQRLVEVTEKNGETEVKITQEGMVRALRYRIEEMKINKPKRWDKKWRLIIFDIPEEKKWFREIFREKLKQLELYRLQDSVWVSPYPCFNEIEFLRQLYQIPIEVRYVLGEKIDNEVDLKEYFKL</sequence>
<name>A0A2M6XCJ1_9BACT</name>
<reference evidence="4" key="1">
    <citation type="submission" date="2017-09" db="EMBL/GenBank/DDBJ databases">
        <title>Depth-based differentiation of microbial function through sediment-hosted aquifers and enrichment of novel symbionts in the deep terrestrial subsurface.</title>
        <authorList>
            <person name="Probst A.J."/>
            <person name="Ladd B."/>
            <person name="Jarett J.K."/>
            <person name="Geller-Mcgrath D.E."/>
            <person name="Sieber C.M.K."/>
            <person name="Emerson J.B."/>
            <person name="Anantharaman K."/>
            <person name="Thomas B.C."/>
            <person name="Malmstrom R."/>
            <person name="Stieglmeier M."/>
            <person name="Klingl A."/>
            <person name="Woyke T."/>
            <person name="Ryan C.M."/>
            <person name="Banfield J.F."/>
        </authorList>
    </citation>
    <scope>NUCLEOTIDE SEQUENCE [LARGE SCALE GENOMIC DNA]</scope>
</reference>
<keyword evidence="1" id="KW-1133">Transmembrane helix</keyword>
<proteinExistence type="predicted"/>
<dbReference type="PANTHER" id="PTHR30319">
    <property type="entry name" value="PHENYLACETIC ACID REGULATOR-RELATED TRANSCRIPTIONAL REPRESSOR"/>
    <property type="match status" value="1"/>
</dbReference>
<dbReference type="GO" id="GO:0006351">
    <property type="term" value="P:DNA-templated transcription"/>
    <property type="evidence" value="ECO:0007669"/>
    <property type="project" value="TreeGrafter"/>
</dbReference>
<protein>
    <recommendedName>
        <fullName evidence="2">Transcriptional repressor PaaX-like central Cas2-like domain-containing protein</fullName>
    </recommendedName>
</protein>
<feature type="domain" description="Transcriptional repressor PaaX-like central Cas2-like" evidence="2">
    <location>
        <begin position="130"/>
        <end position="202"/>
    </location>
</feature>
<evidence type="ECO:0000313" key="4">
    <source>
        <dbReference type="Proteomes" id="UP000228996"/>
    </source>
</evidence>
<feature type="transmembrane region" description="Helical" evidence="1">
    <location>
        <begin position="44"/>
        <end position="67"/>
    </location>
</feature>
<dbReference type="EMBL" id="PEYO01000017">
    <property type="protein sequence ID" value="PIU03395.1"/>
    <property type="molecule type" value="Genomic_DNA"/>
</dbReference>
<evidence type="ECO:0000259" key="2">
    <source>
        <dbReference type="Pfam" id="PF20803"/>
    </source>
</evidence>
<dbReference type="PANTHER" id="PTHR30319:SF1">
    <property type="entry name" value="TRANSCRIPTIONAL REPRESSOR PAAX"/>
    <property type="match status" value="1"/>
</dbReference>
<comment type="caution">
    <text evidence="3">The sequence shown here is derived from an EMBL/GenBank/DDBJ whole genome shotgun (WGS) entry which is preliminary data.</text>
</comment>
<gene>
    <name evidence="3" type="ORF">COT44_03045</name>
</gene>
<dbReference type="Pfam" id="PF20803">
    <property type="entry name" value="PaaX_M"/>
    <property type="match status" value="1"/>
</dbReference>
<evidence type="ECO:0000313" key="3">
    <source>
        <dbReference type="EMBL" id="PIU03395.1"/>
    </source>
</evidence>
<organism evidence="3 4">
    <name type="scientific">Candidatus Shapirobacteria bacterium CG08_land_8_20_14_0_20_39_18</name>
    <dbReference type="NCBI Taxonomy" id="1974883"/>
    <lineage>
        <taxon>Bacteria</taxon>
        <taxon>Candidatus Shapironibacteriota</taxon>
    </lineage>
</organism>
<dbReference type="Gene3D" id="3.30.70.2650">
    <property type="match status" value="1"/>
</dbReference>
<evidence type="ECO:0000256" key="1">
    <source>
        <dbReference type="SAM" id="Phobius"/>
    </source>
</evidence>